<protein>
    <submittedName>
        <fullName evidence="9">GMC family oxidoreductase N-terminal domain-containing protein</fullName>
    </submittedName>
</protein>
<accession>A0A9X2X9L4</accession>
<dbReference type="PANTHER" id="PTHR11552:SF147">
    <property type="entry name" value="CHOLINE DEHYDROGENASE, MITOCHONDRIAL"/>
    <property type="match status" value="1"/>
</dbReference>
<keyword evidence="3 6" id="KW-0285">Flavoprotein</keyword>
<feature type="binding site" evidence="5">
    <location>
        <position position="90"/>
    </location>
    <ligand>
        <name>FAD</name>
        <dbReference type="ChEBI" id="CHEBI:57692"/>
    </ligand>
</feature>
<sequence>MSSERDAPFTFDYIVCGAGSAGCLLANRLSENGRYQVAVIEAGGRDGWIWFHIPAGYLFAIGNPRADWLFRTEKIAGLNGRDLAYPRGKVLGGSTAINAMIYMRGQREDYDSWRDAGLEGWGWDDVLPYFLRHEDNWRGKGPFHGVGGEWRVEQPRLRWEILDAFQKGAEECQIPPSDDFNTGSNEGCGYFDVNQKAGWRWSAARGFLKPALKRKNLHLFTETLVDRVVLEGKRATGVVVRGPGGKRTLTARREIVLACGAVASPVILERSGIGNAERLRRLGIEVTADLPGVGENLQDHLQIRPIFKVRNAATMNTIYKSLIRRGLMGLQYAFLRRGALTMAPSQLGAFTRSSPRHDRPNIQFHVQPLSLDKFGDALHDFPAITVSVCNLRPTSRGSVHIRSADATAAPAIDPNYLATEEDRLVAAESIRKARQIMGAEALRRYEPEEYRPGPQYQTEEELARIAGEIATTIFHPVGTARMGLETDRLPVVDSKLRVIGIKGLRVADASVMPLIISGNTNSPTIMIAEKASEMILSAA</sequence>
<dbReference type="EMBL" id="JAODNV010000016">
    <property type="protein sequence ID" value="MCT8991495.1"/>
    <property type="molecule type" value="Genomic_DNA"/>
</dbReference>
<keyword evidence="4 5" id="KW-0274">FAD</keyword>
<dbReference type="PROSITE" id="PS00624">
    <property type="entry name" value="GMC_OXRED_2"/>
    <property type="match status" value="1"/>
</dbReference>
<proteinExistence type="inferred from homology"/>
<dbReference type="InterPro" id="IPR036188">
    <property type="entry name" value="FAD/NAD-bd_sf"/>
</dbReference>
<evidence type="ECO:0000313" key="9">
    <source>
        <dbReference type="EMBL" id="MCT8991495.1"/>
    </source>
</evidence>
<dbReference type="GO" id="GO:0050660">
    <property type="term" value="F:flavin adenine dinucleotide binding"/>
    <property type="evidence" value="ECO:0007669"/>
    <property type="project" value="InterPro"/>
</dbReference>
<dbReference type="SUPFAM" id="SSF51905">
    <property type="entry name" value="FAD/NAD(P)-binding domain"/>
    <property type="match status" value="1"/>
</dbReference>
<dbReference type="Gene3D" id="3.30.560.10">
    <property type="entry name" value="Glucose Oxidase, domain 3"/>
    <property type="match status" value="1"/>
</dbReference>
<comment type="cofactor">
    <cofactor evidence="1 5">
        <name>FAD</name>
        <dbReference type="ChEBI" id="CHEBI:57692"/>
    </cofactor>
</comment>
<dbReference type="Pfam" id="PF05199">
    <property type="entry name" value="GMC_oxred_C"/>
    <property type="match status" value="1"/>
</dbReference>
<evidence type="ECO:0000256" key="6">
    <source>
        <dbReference type="RuleBase" id="RU003968"/>
    </source>
</evidence>
<evidence type="ECO:0000256" key="2">
    <source>
        <dbReference type="ARBA" id="ARBA00010790"/>
    </source>
</evidence>
<dbReference type="Gene3D" id="3.50.50.60">
    <property type="entry name" value="FAD/NAD(P)-binding domain"/>
    <property type="match status" value="1"/>
</dbReference>
<dbReference type="Proteomes" id="UP001149009">
    <property type="component" value="Unassembled WGS sequence"/>
</dbReference>
<feature type="domain" description="Glucose-methanol-choline oxidoreductase N-terminal" evidence="7">
    <location>
        <begin position="88"/>
        <end position="111"/>
    </location>
</feature>
<feature type="binding site" evidence="5">
    <location>
        <position position="225"/>
    </location>
    <ligand>
        <name>FAD</name>
        <dbReference type="ChEBI" id="CHEBI:57692"/>
    </ligand>
</feature>
<comment type="similarity">
    <text evidence="2 6">Belongs to the GMC oxidoreductase family.</text>
</comment>
<dbReference type="PANTHER" id="PTHR11552">
    <property type="entry name" value="GLUCOSE-METHANOL-CHOLINE GMC OXIDOREDUCTASE"/>
    <property type="match status" value="1"/>
</dbReference>
<dbReference type="PROSITE" id="PS51257">
    <property type="entry name" value="PROKAR_LIPOPROTEIN"/>
    <property type="match status" value="1"/>
</dbReference>
<dbReference type="InterPro" id="IPR007867">
    <property type="entry name" value="GMC_OxRtase_C"/>
</dbReference>
<dbReference type="SUPFAM" id="SSF54373">
    <property type="entry name" value="FAD-linked reductases, C-terminal domain"/>
    <property type="match status" value="1"/>
</dbReference>
<evidence type="ECO:0000256" key="4">
    <source>
        <dbReference type="ARBA" id="ARBA00022827"/>
    </source>
</evidence>
<evidence type="ECO:0000256" key="3">
    <source>
        <dbReference type="ARBA" id="ARBA00022630"/>
    </source>
</evidence>
<name>A0A9X2X9L4_9HYPH</name>
<dbReference type="PROSITE" id="PS00623">
    <property type="entry name" value="GMC_OXRED_1"/>
    <property type="match status" value="1"/>
</dbReference>
<dbReference type="InterPro" id="IPR012132">
    <property type="entry name" value="GMC_OxRdtase"/>
</dbReference>
<comment type="caution">
    <text evidence="9">The sequence shown here is derived from an EMBL/GenBank/DDBJ whole genome shotgun (WGS) entry which is preliminary data.</text>
</comment>
<feature type="domain" description="Glucose-methanol-choline oxidoreductase N-terminal" evidence="8">
    <location>
        <begin position="260"/>
        <end position="274"/>
    </location>
</feature>
<reference evidence="9" key="1">
    <citation type="submission" date="2022-08" db="EMBL/GenBank/DDBJ databases">
        <title>Chelativorans sichuanense sp. nov., a paraffin oil-degrading bacterium isolated from a mixture of oil-based drill cuttings and paddy soil.</title>
        <authorList>
            <person name="Yu J."/>
            <person name="Liu H."/>
            <person name="Chen Q."/>
        </authorList>
    </citation>
    <scope>NUCLEOTIDE SEQUENCE</scope>
    <source>
        <strain evidence="9">SCAU 2101</strain>
    </source>
</reference>
<organism evidence="9 10">
    <name type="scientific">Chelativorans petroleitrophicus</name>
    <dbReference type="NCBI Taxonomy" id="2975484"/>
    <lineage>
        <taxon>Bacteria</taxon>
        <taxon>Pseudomonadati</taxon>
        <taxon>Pseudomonadota</taxon>
        <taxon>Alphaproteobacteria</taxon>
        <taxon>Hyphomicrobiales</taxon>
        <taxon>Phyllobacteriaceae</taxon>
        <taxon>Chelativorans</taxon>
    </lineage>
</organism>
<evidence type="ECO:0000259" key="7">
    <source>
        <dbReference type="PROSITE" id="PS00623"/>
    </source>
</evidence>
<dbReference type="PIRSF" id="PIRSF000137">
    <property type="entry name" value="Alcohol_oxidase"/>
    <property type="match status" value="1"/>
</dbReference>
<evidence type="ECO:0000259" key="8">
    <source>
        <dbReference type="PROSITE" id="PS00624"/>
    </source>
</evidence>
<dbReference type="Pfam" id="PF00732">
    <property type="entry name" value="GMC_oxred_N"/>
    <property type="match status" value="1"/>
</dbReference>
<evidence type="ECO:0000256" key="1">
    <source>
        <dbReference type="ARBA" id="ARBA00001974"/>
    </source>
</evidence>
<keyword evidence="10" id="KW-1185">Reference proteome</keyword>
<gene>
    <name evidence="9" type="ORF">NYR54_14525</name>
</gene>
<dbReference type="GO" id="GO:0016614">
    <property type="term" value="F:oxidoreductase activity, acting on CH-OH group of donors"/>
    <property type="evidence" value="ECO:0007669"/>
    <property type="project" value="InterPro"/>
</dbReference>
<dbReference type="RefSeq" id="WP_261516425.1">
    <property type="nucleotide sequence ID" value="NZ_JAODNV010000016.1"/>
</dbReference>
<evidence type="ECO:0000256" key="5">
    <source>
        <dbReference type="PIRSR" id="PIRSR000137-2"/>
    </source>
</evidence>
<dbReference type="AlphaFoldDB" id="A0A9X2X9L4"/>
<dbReference type="InterPro" id="IPR000172">
    <property type="entry name" value="GMC_OxRdtase_N"/>
</dbReference>
<evidence type="ECO:0000313" key="10">
    <source>
        <dbReference type="Proteomes" id="UP001149009"/>
    </source>
</evidence>